<accession>A7SC68</accession>
<dbReference type="Pfam" id="PF01423">
    <property type="entry name" value="LSM"/>
    <property type="match status" value="1"/>
</dbReference>
<dbReference type="GO" id="GO:0071254">
    <property type="term" value="C:cytoplasmic U snRNP body"/>
    <property type="evidence" value="ECO:0000318"/>
    <property type="project" value="GO_Central"/>
</dbReference>
<dbReference type="SMART" id="SM00651">
    <property type="entry name" value="Sm"/>
    <property type="match status" value="1"/>
</dbReference>
<dbReference type="GO" id="GO:0071209">
    <property type="term" value="F:U7 snRNA binding"/>
    <property type="evidence" value="ECO:0000318"/>
    <property type="project" value="GO_Central"/>
</dbReference>
<dbReference type="EMBL" id="DS469621">
    <property type="protein sequence ID" value="EDO38707.1"/>
    <property type="molecule type" value="Genomic_DNA"/>
</dbReference>
<dbReference type="eggNOG" id="KOG3428">
    <property type="taxonomic scope" value="Eukaryota"/>
</dbReference>
<dbReference type="FunCoup" id="A7SC68">
    <property type="interactions" value="39"/>
</dbReference>
<dbReference type="OrthoDB" id="10256176at2759"/>
<dbReference type="InterPro" id="IPR001163">
    <property type="entry name" value="Sm_dom_euk/arc"/>
</dbReference>
<dbReference type="KEGG" id="nve:5510278"/>
<dbReference type="AlphaFoldDB" id="A7SC68"/>
<dbReference type="Proteomes" id="UP000001593">
    <property type="component" value="Unassembled WGS sequence"/>
</dbReference>
<dbReference type="InterPro" id="IPR010920">
    <property type="entry name" value="LSM_dom_sf"/>
</dbReference>
<evidence type="ECO:0000313" key="2">
    <source>
        <dbReference type="EMBL" id="EDO38707.1"/>
    </source>
</evidence>
<dbReference type="PANTHER" id="PTHR21196">
    <property type="entry name" value="U7 SNRNA-ASSOCIATED SM-LIKE PROTEIN LSM10"/>
    <property type="match status" value="1"/>
</dbReference>
<keyword evidence="3" id="KW-1185">Reference proteome</keyword>
<organism evidence="2 3">
    <name type="scientific">Nematostella vectensis</name>
    <name type="common">Starlet sea anemone</name>
    <dbReference type="NCBI Taxonomy" id="45351"/>
    <lineage>
        <taxon>Eukaryota</taxon>
        <taxon>Metazoa</taxon>
        <taxon>Cnidaria</taxon>
        <taxon>Anthozoa</taxon>
        <taxon>Hexacorallia</taxon>
        <taxon>Actiniaria</taxon>
        <taxon>Edwardsiidae</taxon>
        <taxon>Nematostella</taxon>
    </lineage>
</organism>
<protein>
    <recommendedName>
        <fullName evidence="1">Sm domain-containing protein</fullName>
    </recommendedName>
</protein>
<feature type="domain" description="Sm" evidence="1">
    <location>
        <begin position="12"/>
        <end position="84"/>
    </location>
</feature>
<sequence>MAGRERAIAERSLVCLIKAVQGYNTTVELRNESYLEGFIEHVDGFMNIKMKDVKFVKASGEVDNLPAMFVVGTQIRYVHIPDEIDMRKAIEQELGKIQGTRTVKRERKMKKRKI</sequence>
<dbReference type="GO" id="GO:0006398">
    <property type="term" value="P:mRNA 3'-end processing by stem-loop binding and cleavage"/>
    <property type="evidence" value="ECO:0000318"/>
    <property type="project" value="GO_Central"/>
</dbReference>
<dbReference type="PhylomeDB" id="A7SC68"/>
<dbReference type="OMA" id="VHIPDHM"/>
<dbReference type="InParanoid" id="A7SC68"/>
<dbReference type="GO" id="GO:0071208">
    <property type="term" value="F:histone pre-mRNA DCP binding"/>
    <property type="evidence" value="ECO:0000318"/>
    <property type="project" value="GO_Central"/>
</dbReference>
<gene>
    <name evidence="2" type="ORF">NEMVEDRAFT_v1g112998</name>
</gene>
<evidence type="ECO:0000259" key="1">
    <source>
        <dbReference type="PROSITE" id="PS52002"/>
    </source>
</evidence>
<dbReference type="HOGENOM" id="CLU_141832_1_0_1"/>
<dbReference type="InterPro" id="IPR047575">
    <property type="entry name" value="Sm"/>
</dbReference>
<dbReference type="CDD" id="cd01733">
    <property type="entry name" value="LSm10"/>
    <property type="match status" value="1"/>
</dbReference>
<dbReference type="Gene3D" id="2.30.30.100">
    <property type="match status" value="1"/>
</dbReference>
<dbReference type="InterPro" id="IPR052840">
    <property type="entry name" value="U7_snRNA_Sm-like"/>
</dbReference>
<dbReference type="PROSITE" id="PS52002">
    <property type="entry name" value="SM"/>
    <property type="match status" value="1"/>
</dbReference>
<dbReference type="PANTHER" id="PTHR21196:SF1">
    <property type="entry name" value="U7 SNRNA-ASSOCIATED SM-LIKE PROTEIN LSM10"/>
    <property type="match status" value="1"/>
</dbReference>
<reference evidence="2 3" key="1">
    <citation type="journal article" date="2007" name="Science">
        <title>Sea anemone genome reveals ancestral eumetazoan gene repertoire and genomic organization.</title>
        <authorList>
            <person name="Putnam N.H."/>
            <person name="Srivastava M."/>
            <person name="Hellsten U."/>
            <person name="Dirks B."/>
            <person name="Chapman J."/>
            <person name="Salamov A."/>
            <person name="Terry A."/>
            <person name="Shapiro H."/>
            <person name="Lindquist E."/>
            <person name="Kapitonov V.V."/>
            <person name="Jurka J."/>
            <person name="Genikhovich G."/>
            <person name="Grigoriev I.V."/>
            <person name="Lucas S.M."/>
            <person name="Steele R.E."/>
            <person name="Finnerty J.R."/>
            <person name="Technau U."/>
            <person name="Martindale M.Q."/>
            <person name="Rokhsar D.S."/>
        </authorList>
    </citation>
    <scope>NUCLEOTIDE SEQUENCE [LARGE SCALE GENOMIC DNA]</scope>
    <source>
        <strain evidence="3">CH2 X CH6</strain>
    </source>
</reference>
<proteinExistence type="predicted"/>
<name>A7SC68_NEMVE</name>
<dbReference type="GO" id="GO:0016604">
    <property type="term" value="C:nuclear body"/>
    <property type="evidence" value="ECO:0000318"/>
    <property type="project" value="GO_Central"/>
</dbReference>
<evidence type="ECO:0000313" key="3">
    <source>
        <dbReference type="Proteomes" id="UP000001593"/>
    </source>
</evidence>
<dbReference type="SUPFAM" id="SSF50182">
    <property type="entry name" value="Sm-like ribonucleoproteins"/>
    <property type="match status" value="1"/>
</dbReference>
<dbReference type="STRING" id="45351.A7SC68"/>